<sequence>MRKWDLHPAGTRPSIDLCLCAKCAILESQSLLCSWVASVACNLPCSCLPFTCWIRKLWKQNTTGILIPIFVFTCDGLLISQPMLRS</sequence>
<keyword evidence="3" id="KW-1185">Reference proteome</keyword>
<comment type="caution">
    <text evidence="2">The sequence shown here is derived from an EMBL/GenBank/DDBJ whole genome shotgun (WGS) entry which is preliminary data.</text>
</comment>
<evidence type="ECO:0000313" key="2">
    <source>
        <dbReference type="EMBL" id="KAH7305014.1"/>
    </source>
</evidence>
<dbReference type="AlphaFoldDB" id="A0A8K0SDE5"/>
<gene>
    <name evidence="2" type="ORF">B0I35DRAFT_147623</name>
</gene>
<evidence type="ECO:0000256" key="1">
    <source>
        <dbReference type="SAM" id="Phobius"/>
    </source>
</evidence>
<name>A0A8K0SDE5_9HYPO</name>
<reference evidence="2" key="1">
    <citation type="journal article" date="2021" name="Nat. Commun.">
        <title>Genetic determinants of endophytism in the Arabidopsis root mycobiome.</title>
        <authorList>
            <person name="Mesny F."/>
            <person name="Miyauchi S."/>
            <person name="Thiergart T."/>
            <person name="Pickel B."/>
            <person name="Atanasova L."/>
            <person name="Karlsson M."/>
            <person name="Huettel B."/>
            <person name="Barry K.W."/>
            <person name="Haridas S."/>
            <person name="Chen C."/>
            <person name="Bauer D."/>
            <person name="Andreopoulos W."/>
            <person name="Pangilinan J."/>
            <person name="LaButti K."/>
            <person name="Riley R."/>
            <person name="Lipzen A."/>
            <person name="Clum A."/>
            <person name="Drula E."/>
            <person name="Henrissat B."/>
            <person name="Kohler A."/>
            <person name="Grigoriev I.V."/>
            <person name="Martin F.M."/>
            <person name="Hacquard S."/>
        </authorList>
    </citation>
    <scope>NUCLEOTIDE SEQUENCE</scope>
    <source>
        <strain evidence="2">MPI-CAGE-CH-0235</strain>
    </source>
</reference>
<organism evidence="2 3">
    <name type="scientific">Stachybotrys elegans</name>
    <dbReference type="NCBI Taxonomy" id="80388"/>
    <lineage>
        <taxon>Eukaryota</taxon>
        <taxon>Fungi</taxon>
        <taxon>Dikarya</taxon>
        <taxon>Ascomycota</taxon>
        <taxon>Pezizomycotina</taxon>
        <taxon>Sordariomycetes</taxon>
        <taxon>Hypocreomycetidae</taxon>
        <taxon>Hypocreales</taxon>
        <taxon>Stachybotryaceae</taxon>
        <taxon>Stachybotrys</taxon>
    </lineage>
</organism>
<keyword evidence="1" id="KW-0472">Membrane</keyword>
<keyword evidence="1" id="KW-1133">Transmembrane helix</keyword>
<evidence type="ECO:0000313" key="3">
    <source>
        <dbReference type="Proteomes" id="UP000813444"/>
    </source>
</evidence>
<keyword evidence="1" id="KW-0812">Transmembrane</keyword>
<feature type="transmembrane region" description="Helical" evidence="1">
    <location>
        <begin position="65"/>
        <end position="84"/>
    </location>
</feature>
<dbReference type="EMBL" id="JAGPNK010000020">
    <property type="protein sequence ID" value="KAH7305014.1"/>
    <property type="molecule type" value="Genomic_DNA"/>
</dbReference>
<protein>
    <submittedName>
        <fullName evidence="2">Uncharacterized protein</fullName>
    </submittedName>
</protein>
<proteinExistence type="predicted"/>
<accession>A0A8K0SDE5</accession>
<dbReference type="Proteomes" id="UP000813444">
    <property type="component" value="Unassembled WGS sequence"/>
</dbReference>